<evidence type="ECO:0000313" key="2">
    <source>
        <dbReference type="Proteomes" id="UP000789342"/>
    </source>
</evidence>
<dbReference type="EMBL" id="CAJVPV010020787">
    <property type="protein sequence ID" value="CAG8715811.1"/>
    <property type="molecule type" value="Genomic_DNA"/>
</dbReference>
<proteinExistence type="predicted"/>
<protein>
    <submittedName>
        <fullName evidence="1">11530_t:CDS:1</fullName>
    </submittedName>
</protein>
<dbReference type="Proteomes" id="UP000789342">
    <property type="component" value="Unassembled WGS sequence"/>
</dbReference>
<comment type="caution">
    <text evidence="1">The sequence shown here is derived from an EMBL/GenBank/DDBJ whole genome shotgun (WGS) entry which is preliminary data.</text>
</comment>
<feature type="non-terminal residue" evidence="1">
    <location>
        <position position="1"/>
    </location>
</feature>
<accession>A0A9N9I1T7</accession>
<name>A0A9N9I1T7_9GLOM</name>
<feature type="non-terminal residue" evidence="1">
    <location>
        <position position="40"/>
    </location>
</feature>
<evidence type="ECO:0000313" key="1">
    <source>
        <dbReference type="EMBL" id="CAG8715811.1"/>
    </source>
</evidence>
<reference evidence="1" key="1">
    <citation type="submission" date="2021-06" db="EMBL/GenBank/DDBJ databases">
        <authorList>
            <person name="Kallberg Y."/>
            <person name="Tangrot J."/>
            <person name="Rosling A."/>
        </authorList>
    </citation>
    <scope>NUCLEOTIDE SEQUENCE</scope>
    <source>
        <strain evidence="1">CL551</strain>
    </source>
</reference>
<dbReference type="AlphaFoldDB" id="A0A9N9I1T7"/>
<sequence>DWLAGLVDLIDDLLSDIWVLLHNSAGKTVLLMKEVCDDGG</sequence>
<gene>
    <name evidence="1" type="ORF">AMORRO_LOCUS12995</name>
</gene>
<keyword evidence="2" id="KW-1185">Reference proteome</keyword>
<organism evidence="1 2">
    <name type="scientific">Acaulospora morrowiae</name>
    <dbReference type="NCBI Taxonomy" id="94023"/>
    <lineage>
        <taxon>Eukaryota</taxon>
        <taxon>Fungi</taxon>
        <taxon>Fungi incertae sedis</taxon>
        <taxon>Mucoromycota</taxon>
        <taxon>Glomeromycotina</taxon>
        <taxon>Glomeromycetes</taxon>
        <taxon>Diversisporales</taxon>
        <taxon>Acaulosporaceae</taxon>
        <taxon>Acaulospora</taxon>
    </lineage>
</organism>